<proteinExistence type="predicted"/>
<keyword evidence="3" id="KW-1185">Reference proteome</keyword>
<evidence type="ECO:0000313" key="3">
    <source>
        <dbReference type="Proteomes" id="UP000228531"/>
    </source>
</evidence>
<dbReference type="InterPro" id="IPR011991">
    <property type="entry name" value="ArsR-like_HTH"/>
</dbReference>
<dbReference type="Pfam" id="PF12840">
    <property type="entry name" value="HTH_20"/>
    <property type="match status" value="1"/>
</dbReference>
<dbReference type="CDD" id="cd00090">
    <property type="entry name" value="HTH_ARSR"/>
    <property type="match status" value="1"/>
</dbReference>
<accession>A0A2M8WMQ8</accession>
<gene>
    <name evidence="2" type="ORF">BC777_1060</name>
</gene>
<dbReference type="InterPro" id="IPR036388">
    <property type="entry name" value="WH-like_DNA-bd_sf"/>
</dbReference>
<dbReference type="OrthoDB" id="9790747at2"/>
<sequence>MDSSDQLDATFSALAHPTRRAILARLAEGEATVNTLAEPFEMSLPAISKHIRVLEKAGLIKRGRNAQFRPCTLDAQPLAAVALWTDQYRHIWDVRFDAMDRILNNMKDAKDE</sequence>
<comment type="caution">
    <text evidence="2">The sequence shown here is derived from an EMBL/GenBank/DDBJ whole genome shotgun (WGS) entry which is preliminary data.</text>
</comment>
<dbReference type="InterPro" id="IPR036390">
    <property type="entry name" value="WH_DNA-bd_sf"/>
</dbReference>
<dbReference type="GO" id="GO:0003700">
    <property type="term" value="F:DNA-binding transcription factor activity"/>
    <property type="evidence" value="ECO:0007669"/>
    <property type="project" value="InterPro"/>
</dbReference>
<evidence type="ECO:0000313" key="2">
    <source>
        <dbReference type="EMBL" id="PJI92215.1"/>
    </source>
</evidence>
<dbReference type="NCBIfam" id="NF033788">
    <property type="entry name" value="HTH_metalloreg"/>
    <property type="match status" value="1"/>
</dbReference>
<reference evidence="2 3" key="1">
    <citation type="submission" date="2017-11" db="EMBL/GenBank/DDBJ databases">
        <title>Genomic Encyclopedia of Archaeal and Bacterial Type Strains, Phase II (KMG-II): From Individual Species to Whole Genera.</title>
        <authorList>
            <person name="Goeker M."/>
        </authorList>
    </citation>
    <scope>NUCLEOTIDE SEQUENCE [LARGE SCALE GENOMIC DNA]</scope>
    <source>
        <strain evidence="2 3">DSM 29128</strain>
    </source>
</reference>
<dbReference type="AlphaFoldDB" id="A0A2M8WMQ8"/>
<dbReference type="EMBL" id="PGTY01000001">
    <property type="protein sequence ID" value="PJI92215.1"/>
    <property type="molecule type" value="Genomic_DNA"/>
</dbReference>
<dbReference type="PRINTS" id="PR00778">
    <property type="entry name" value="HTHARSR"/>
</dbReference>
<dbReference type="Proteomes" id="UP000228531">
    <property type="component" value="Unassembled WGS sequence"/>
</dbReference>
<feature type="domain" description="HTH arsR-type" evidence="1">
    <location>
        <begin position="1"/>
        <end position="95"/>
    </location>
</feature>
<dbReference type="PANTHER" id="PTHR38600:SF2">
    <property type="entry name" value="SLL0088 PROTEIN"/>
    <property type="match status" value="1"/>
</dbReference>
<dbReference type="PANTHER" id="PTHR38600">
    <property type="entry name" value="TRANSCRIPTIONAL REGULATORY PROTEIN"/>
    <property type="match status" value="1"/>
</dbReference>
<organism evidence="2 3">
    <name type="scientific">Yoonia maricola</name>
    <dbReference type="NCBI Taxonomy" id="420999"/>
    <lineage>
        <taxon>Bacteria</taxon>
        <taxon>Pseudomonadati</taxon>
        <taxon>Pseudomonadota</taxon>
        <taxon>Alphaproteobacteria</taxon>
        <taxon>Rhodobacterales</taxon>
        <taxon>Paracoccaceae</taxon>
        <taxon>Yoonia</taxon>
    </lineage>
</organism>
<name>A0A2M8WMQ8_9RHOB</name>
<dbReference type="Gene3D" id="1.10.10.10">
    <property type="entry name" value="Winged helix-like DNA-binding domain superfamily/Winged helix DNA-binding domain"/>
    <property type="match status" value="1"/>
</dbReference>
<dbReference type="PROSITE" id="PS50987">
    <property type="entry name" value="HTH_ARSR_2"/>
    <property type="match status" value="1"/>
</dbReference>
<protein>
    <submittedName>
        <fullName evidence="2">ArsR family transcriptional regulator</fullName>
    </submittedName>
</protein>
<dbReference type="SMART" id="SM00418">
    <property type="entry name" value="HTH_ARSR"/>
    <property type="match status" value="1"/>
</dbReference>
<evidence type="ECO:0000259" key="1">
    <source>
        <dbReference type="PROSITE" id="PS50987"/>
    </source>
</evidence>
<dbReference type="SUPFAM" id="SSF46785">
    <property type="entry name" value="Winged helix' DNA-binding domain"/>
    <property type="match status" value="1"/>
</dbReference>
<dbReference type="RefSeq" id="WP_100367057.1">
    <property type="nucleotide sequence ID" value="NZ_PGTY01000001.1"/>
</dbReference>
<dbReference type="InterPro" id="IPR001845">
    <property type="entry name" value="HTH_ArsR_DNA-bd_dom"/>
</dbReference>